<reference evidence="5 6" key="1">
    <citation type="submission" date="2018-01" db="EMBL/GenBank/DDBJ databases">
        <authorList>
            <person name="Gaut B.S."/>
            <person name="Morton B.R."/>
            <person name="Clegg M.T."/>
            <person name="Duvall M.R."/>
        </authorList>
    </citation>
    <scope>NUCLEOTIDE SEQUENCE [LARGE SCALE GENOMIC DNA]</scope>
    <source>
        <strain evidence="5">GP69</strain>
    </source>
</reference>
<dbReference type="OrthoDB" id="164654at2"/>
<dbReference type="PANTHER" id="PTHR43792:SF8">
    <property type="entry name" value="[RIBOSOMAL PROTEIN US5]-ALANINE N-ACETYLTRANSFERASE"/>
    <property type="match status" value="1"/>
</dbReference>
<evidence type="ECO:0000259" key="4">
    <source>
        <dbReference type="PROSITE" id="PS51186"/>
    </source>
</evidence>
<dbReference type="InterPro" id="IPR016181">
    <property type="entry name" value="Acyl_CoA_acyltransferase"/>
</dbReference>
<evidence type="ECO:0000256" key="2">
    <source>
        <dbReference type="ARBA" id="ARBA00023315"/>
    </source>
</evidence>
<dbReference type="AlphaFoldDB" id="A0A2K4ZCU6"/>
<keyword evidence="2" id="KW-0012">Acyltransferase</keyword>
<dbReference type="Proteomes" id="UP000236311">
    <property type="component" value="Unassembled WGS sequence"/>
</dbReference>
<protein>
    <submittedName>
        <fullName evidence="5">Acetyltransferase (GNAT) family protein</fullName>
    </submittedName>
</protein>
<dbReference type="GO" id="GO:0016747">
    <property type="term" value="F:acyltransferase activity, transferring groups other than amino-acyl groups"/>
    <property type="evidence" value="ECO:0007669"/>
    <property type="project" value="InterPro"/>
</dbReference>
<sequence length="173" mass="19752">MKIEKIITRRLVLRGFTREDAGFAISIWNDPEMGEYLADPALDEGEIDPEYRREIECLGEDEECCYLIAEDRQTGERTGTCSFMPSEDGKVYDIAYCVHKSRWRQGYVTEMIQGMVEYARGRGAEKITVTVDKRNTASNGVLKKLGFGIASDGKYMKRGTNQECADYKYELLL</sequence>
<evidence type="ECO:0000313" key="5">
    <source>
        <dbReference type="EMBL" id="SOY28274.1"/>
    </source>
</evidence>
<name>A0A2K4ZCU6_9FIRM</name>
<dbReference type="CDD" id="cd04301">
    <property type="entry name" value="NAT_SF"/>
    <property type="match status" value="1"/>
</dbReference>
<accession>A0A2K4ZCU6</accession>
<evidence type="ECO:0000256" key="1">
    <source>
        <dbReference type="ARBA" id="ARBA00022679"/>
    </source>
</evidence>
<dbReference type="Gene3D" id="3.40.630.30">
    <property type="match status" value="1"/>
</dbReference>
<dbReference type="InterPro" id="IPR000182">
    <property type="entry name" value="GNAT_dom"/>
</dbReference>
<dbReference type="PROSITE" id="PS51186">
    <property type="entry name" value="GNAT"/>
    <property type="match status" value="1"/>
</dbReference>
<feature type="domain" description="N-acetyltransferase" evidence="4">
    <location>
        <begin position="11"/>
        <end position="173"/>
    </location>
</feature>
<dbReference type="PANTHER" id="PTHR43792">
    <property type="entry name" value="GNAT FAMILY, PUTATIVE (AFU_ORTHOLOGUE AFUA_3G00765)-RELATED-RELATED"/>
    <property type="match status" value="1"/>
</dbReference>
<dbReference type="EMBL" id="OFSM01000004">
    <property type="protein sequence ID" value="SOY28274.1"/>
    <property type="molecule type" value="Genomic_DNA"/>
</dbReference>
<evidence type="ECO:0000256" key="3">
    <source>
        <dbReference type="ARBA" id="ARBA00038502"/>
    </source>
</evidence>
<keyword evidence="1 5" id="KW-0808">Transferase</keyword>
<evidence type="ECO:0000313" key="6">
    <source>
        <dbReference type="Proteomes" id="UP000236311"/>
    </source>
</evidence>
<dbReference type="RefSeq" id="WP_103238488.1">
    <property type="nucleotide sequence ID" value="NZ_JANJZD010000004.1"/>
</dbReference>
<dbReference type="InterPro" id="IPR051531">
    <property type="entry name" value="N-acetyltransferase"/>
</dbReference>
<comment type="similarity">
    <text evidence="3">Belongs to the acetyltransferase family. RimJ subfamily.</text>
</comment>
<proteinExistence type="inferred from homology"/>
<keyword evidence="6" id="KW-1185">Reference proteome</keyword>
<gene>
    <name evidence="5" type="ORF">AMURIS_00981</name>
</gene>
<dbReference type="SUPFAM" id="SSF55729">
    <property type="entry name" value="Acyl-CoA N-acyltransferases (Nat)"/>
    <property type="match status" value="1"/>
</dbReference>
<organism evidence="5 6">
    <name type="scientific">Acetatifactor muris</name>
    <dbReference type="NCBI Taxonomy" id="879566"/>
    <lineage>
        <taxon>Bacteria</taxon>
        <taxon>Bacillati</taxon>
        <taxon>Bacillota</taxon>
        <taxon>Clostridia</taxon>
        <taxon>Lachnospirales</taxon>
        <taxon>Lachnospiraceae</taxon>
        <taxon>Acetatifactor</taxon>
    </lineage>
</organism>
<dbReference type="Pfam" id="PF13302">
    <property type="entry name" value="Acetyltransf_3"/>
    <property type="match status" value="1"/>
</dbReference>